<dbReference type="PANTHER" id="PTHR10534:SF2">
    <property type="entry name" value="PYRIDOXAL KINASE"/>
    <property type="match status" value="1"/>
</dbReference>
<evidence type="ECO:0000256" key="1">
    <source>
        <dbReference type="ARBA" id="ARBA00012104"/>
    </source>
</evidence>
<keyword evidence="2" id="KW-0808">Transferase</keyword>
<name>A0A4R6GUV3_9BACT</name>
<evidence type="ECO:0000313" key="7">
    <source>
        <dbReference type="EMBL" id="TDN99037.1"/>
    </source>
</evidence>
<dbReference type="GO" id="GO:0008478">
    <property type="term" value="F:pyridoxal kinase activity"/>
    <property type="evidence" value="ECO:0007669"/>
    <property type="project" value="UniProtKB-EC"/>
</dbReference>
<dbReference type="Proteomes" id="UP000294848">
    <property type="component" value="Unassembled WGS sequence"/>
</dbReference>
<dbReference type="EMBL" id="SNWI01000007">
    <property type="protein sequence ID" value="TDN99037.1"/>
    <property type="molecule type" value="Genomic_DNA"/>
</dbReference>
<keyword evidence="5" id="KW-0067">ATP-binding</keyword>
<evidence type="ECO:0000256" key="2">
    <source>
        <dbReference type="ARBA" id="ARBA00022679"/>
    </source>
</evidence>
<dbReference type="CDD" id="cd01173">
    <property type="entry name" value="pyridoxal_pyridoxamine_kinase"/>
    <property type="match status" value="1"/>
</dbReference>
<dbReference type="AlphaFoldDB" id="A0A4R6GUV3"/>
<dbReference type="GO" id="GO:0005524">
    <property type="term" value="F:ATP binding"/>
    <property type="evidence" value="ECO:0007669"/>
    <property type="project" value="UniProtKB-KW"/>
</dbReference>
<evidence type="ECO:0000313" key="8">
    <source>
        <dbReference type="Proteomes" id="UP000294848"/>
    </source>
</evidence>
<feature type="domain" description="Pyridoxamine kinase/Phosphomethylpyrimidine kinase" evidence="6">
    <location>
        <begin position="75"/>
        <end position="263"/>
    </location>
</feature>
<dbReference type="SUPFAM" id="SSF53613">
    <property type="entry name" value="Ribokinase-like"/>
    <property type="match status" value="1"/>
</dbReference>
<dbReference type="Pfam" id="PF08543">
    <property type="entry name" value="Phos_pyr_kin"/>
    <property type="match status" value="1"/>
</dbReference>
<keyword evidence="3" id="KW-0547">Nucleotide-binding</keyword>
<keyword evidence="4 7" id="KW-0418">Kinase</keyword>
<dbReference type="InterPro" id="IPR029056">
    <property type="entry name" value="Ribokinase-like"/>
</dbReference>
<gene>
    <name evidence="7" type="ORF">DET52_107169</name>
</gene>
<dbReference type="RefSeq" id="WP_133465759.1">
    <property type="nucleotide sequence ID" value="NZ_SNWI01000007.1"/>
</dbReference>
<evidence type="ECO:0000256" key="5">
    <source>
        <dbReference type="ARBA" id="ARBA00022840"/>
    </source>
</evidence>
<dbReference type="NCBIfam" id="NF005491">
    <property type="entry name" value="PRK07105.1"/>
    <property type="match status" value="1"/>
</dbReference>
<dbReference type="InterPro" id="IPR013749">
    <property type="entry name" value="PM/HMP-P_kinase-1"/>
</dbReference>
<reference evidence="7 8" key="1">
    <citation type="submission" date="2019-03" db="EMBL/GenBank/DDBJ databases">
        <title>Freshwater and sediment microbial communities from various areas in North America, analyzing microbe dynamics in response to fracking.</title>
        <authorList>
            <person name="Lamendella R."/>
        </authorList>
    </citation>
    <scope>NUCLEOTIDE SEQUENCE [LARGE SCALE GENOMIC DNA]</scope>
    <source>
        <strain evidence="7 8">114D</strain>
    </source>
</reference>
<dbReference type="PANTHER" id="PTHR10534">
    <property type="entry name" value="PYRIDOXAL KINASE"/>
    <property type="match status" value="1"/>
</dbReference>
<evidence type="ECO:0000259" key="6">
    <source>
        <dbReference type="Pfam" id="PF08543"/>
    </source>
</evidence>
<evidence type="ECO:0000256" key="4">
    <source>
        <dbReference type="ARBA" id="ARBA00022777"/>
    </source>
</evidence>
<organism evidence="7 8">
    <name type="scientific">Sunxiuqinia elliptica</name>
    <dbReference type="NCBI Taxonomy" id="655355"/>
    <lineage>
        <taxon>Bacteria</taxon>
        <taxon>Pseudomonadati</taxon>
        <taxon>Bacteroidota</taxon>
        <taxon>Bacteroidia</taxon>
        <taxon>Marinilabiliales</taxon>
        <taxon>Prolixibacteraceae</taxon>
        <taxon>Sunxiuqinia</taxon>
    </lineage>
</organism>
<dbReference type="Gene3D" id="3.40.1190.20">
    <property type="match status" value="1"/>
</dbReference>
<protein>
    <recommendedName>
        <fullName evidence="1">pyridoxal kinase</fullName>
        <ecNumber evidence="1">2.7.1.35</ecNumber>
    </recommendedName>
</protein>
<dbReference type="EC" id="2.7.1.35" evidence="1"/>
<accession>A0A4R6GUV3</accession>
<dbReference type="OrthoDB" id="9800808at2"/>
<comment type="caution">
    <text evidence="7">The sequence shown here is derived from an EMBL/GenBank/DDBJ whole genome shotgun (WGS) entry which is preliminary data.</text>
</comment>
<sequence>MIINSVPRVAAIHDLSGFGRASLTVVIPILSAMGVQVCPLPTAVLSSHSAYPDLHAVDLSDDLQPMIDHWKRLGVEFDAIYSGYLAGAGQVDTVKRFIHDFSGSKPLVMIDPVLGDNGKLYSAYTPEMVEKMKDLVQLADVITPNLTEAAYLLGEKHDTSIGLEEIKQWARRLADMGPDKVIITSAPDQSKNNNTSVVAFNKTDQRFWRVSCDYIPAHYPGTGDAFASVMVGALLQGDSLPIALDRAVQFISLGVRATFGHNRQATEGILLEKMLPSLNAPVQISSYQLLD</sequence>
<evidence type="ECO:0000256" key="3">
    <source>
        <dbReference type="ARBA" id="ARBA00022741"/>
    </source>
</evidence>
<dbReference type="GO" id="GO:0009443">
    <property type="term" value="P:pyridoxal 5'-phosphate salvage"/>
    <property type="evidence" value="ECO:0007669"/>
    <property type="project" value="InterPro"/>
</dbReference>
<proteinExistence type="predicted"/>
<dbReference type="InterPro" id="IPR004625">
    <property type="entry name" value="PyrdxlKinase"/>
</dbReference>
<dbReference type="GO" id="GO:0005829">
    <property type="term" value="C:cytosol"/>
    <property type="evidence" value="ECO:0007669"/>
    <property type="project" value="TreeGrafter"/>
</dbReference>